<evidence type="ECO:0000313" key="6">
    <source>
        <dbReference type="EMBL" id="SFI49605.1"/>
    </source>
</evidence>
<proteinExistence type="predicted"/>
<dbReference type="Proteomes" id="UP000198670">
    <property type="component" value="Unassembled WGS sequence"/>
</dbReference>
<keyword evidence="4 5" id="KW-0472">Membrane</keyword>
<keyword evidence="3 5" id="KW-1133">Transmembrane helix</keyword>
<dbReference type="EMBL" id="FOQO01000004">
    <property type="protein sequence ID" value="SFI49605.1"/>
    <property type="molecule type" value="Genomic_DNA"/>
</dbReference>
<gene>
    <name evidence="6" type="ORF">SAMN05444682_104164</name>
</gene>
<protein>
    <submittedName>
        <fullName evidence="6">Uncharacterized membrane protein</fullName>
    </submittedName>
</protein>
<sequence>MENNSQQSDAVEQQPDKSIAIIAYITLIGLIAAFVMNNEKKQPFAAYHIRQSLGIMLTGLALGMINIIPILGWVVCIVGVIFLFVCWVMGLIAALNGQEKAVPVVGKYYQEWFKSV</sequence>
<keyword evidence="7" id="KW-1185">Reference proteome</keyword>
<dbReference type="Pfam" id="PF09685">
    <property type="entry name" value="MamF_MmsF"/>
    <property type="match status" value="1"/>
</dbReference>
<evidence type="ECO:0000256" key="1">
    <source>
        <dbReference type="ARBA" id="ARBA00004141"/>
    </source>
</evidence>
<dbReference type="RefSeq" id="WP_090626431.1">
    <property type="nucleotide sequence ID" value="NZ_FOQO01000004.1"/>
</dbReference>
<feature type="transmembrane region" description="Helical" evidence="5">
    <location>
        <begin position="71"/>
        <end position="95"/>
    </location>
</feature>
<evidence type="ECO:0000256" key="2">
    <source>
        <dbReference type="ARBA" id="ARBA00022692"/>
    </source>
</evidence>
<dbReference type="InterPro" id="IPR019109">
    <property type="entry name" value="MamF_MmsF"/>
</dbReference>
<evidence type="ECO:0000313" key="7">
    <source>
        <dbReference type="Proteomes" id="UP000198670"/>
    </source>
</evidence>
<feature type="transmembrane region" description="Helical" evidence="5">
    <location>
        <begin position="18"/>
        <end position="35"/>
    </location>
</feature>
<dbReference type="STRING" id="1477437.SAMN05444682_104164"/>
<accession>A0A1I3INP2</accession>
<organism evidence="6 7">
    <name type="scientific">Parapedobacter indicus</name>
    <dbReference type="NCBI Taxonomy" id="1477437"/>
    <lineage>
        <taxon>Bacteria</taxon>
        <taxon>Pseudomonadati</taxon>
        <taxon>Bacteroidota</taxon>
        <taxon>Sphingobacteriia</taxon>
        <taxon>Sphingobacteriales</taxon>
        <taxon>Sphingobacteriaceae</taxon>
        <taxon>Parapedobacter</taxon>
    </lineage>
</organism>
<evidence type="ECO:0000256" key="3">
    <source>
        <dbReference type="ARBA" id="ARBA00022989"/>
    </source>
</evidence>
<name>A0A1I3INP2_9SPHI</name>
<dbReference type="AlphaFoldDB" id="A0A1I3INP2"/>
<reference evidence="6 7" key="1">
    <citation type="submission" date="2016-10" db="EMBL/GenBank/DDBJ databases">
        <authorList>
            <person name="de Groot N.N."/>
        </authorList>
    </citation>
    <scope>NUCLEOTIDE SEQUENCE [LARGE SCALE GENOMIC DNA]</scope>
    <source>
        <strain evidence="6 7">RK1</strain>
    </source>
</reference>
<comment type="subcellular location">
    <subcellularLocation>
        <location evidence="1">Membrane</location>
        <topology evidence="1">Multi-pass membrane protein</topology>
    </subcellularLocation>
</comment>
<dbReference type="OrthoDB" id="6400719at2"/>
<feature type="transmembrane region" description="Helical" evidence="5">
    <location>
        <begin position="47"/>
        <end position="65"/>
    </location>
</feature>
<evidence type="ECO:0000256" key="5">
    <source>
        <dbReference type="SAM" id="Phobius"/>
    </source>
</evidence>
<keyword evidence="2 5" id="KW-0812">Transmembrane</keyword>
<evidence type="ECO:0000256" key="4">
    <source>
        <dbReference type="ARBA" id="ARBA00023136"/>
    </source>
</evidence>